<dbReference type="InterPro" id="IPR011991">
    <property type="entry name" value="ArsR-like_HTH"/>
</dbReference>
<reference evidence="2 3" key="1">
    <citation type="submission" date="2018-11" db="EMBL/GenBank/DDBJ databases">
        <title>Taxonoimc description of Halomarina strain SPP-AMP-1.</title>
        <authorList>
            <person name="Pal Y."/>
            <person name="Srinivasana K."/>
            <person name="Verma A."/>
            <person name="Kumar P."/>
        </authorList>
    </citation>
    <scope>NUCLEOTIDE SEQUENCE [LARGE SCALE GENOMIC DNA]</scope>
    <source>
        <strain evidence="2 3">SPP-AMP-1</strain>
    </source>
</reference>
<comment type="caution">
    <text evidence="2">The sequence shown here is derived from an EMBL/GenBank/DDBJ whole genome shotgun (WGS) entry which is preliminary data.</text>
</comment>
<evidence type="ECO:0000313" key="2">
    <source>
        <dbReference type="EMBL" id="RRJ28633.1"/>
    </source>
</evidence>
<name>A0A3P3R7V6_9EURY</name>
<dbReference type="InterPro" id="IPR036388">
    <property type="entry name" value="WH-like_DNA-bd_sf"/>
</dbReference>
<dbReference type="AlphaFoldDB" id="A0A3P3R7V6"/>
<evidence type="ECO:0000313" key="3">
    <source>
        <dbReference type="Proteomes" id="UP000282322"/>
    </source>
</evidence>
<evidence type="ECO:0000259" key="1">
    <source>
        <dbReference type="SMART" id="SM00418"/>
    </source>
</evidence>
<feature type="domain" description="HTH arsR-type" evidence="1">
    <location>
        <begin position="107"/>
        <end position="189"/>
    </location>
</feature>
<dbReference type="Pfam" id="PF24266">
    <property type="entry name" value="HTH_HVO_0163_N"/>
    <property type="match status" value="1"/>
</dbReference>
<accession>A0A3P3R7V6</accession>
<dbReference type="PANTHER" id="PTHR36216">
    <property type="entry name" value="TRANSCRIPTIONAL REGULATOR, TRMB"/>
    <property type="match status" value="1"/>
</dbReference>
<dbReference type="Pfam" id="PF12840">
    <property type="entry name" value="HTH_20"/>
    <property type="match status" value="1"/>
</dbReference>
<dbReference type="SMART" id="SM00418">
    <property type="entry name" value="HTH_ARSR"/>
    <property type="match status" value="2"/>
</dbReference>
<dbReference type="InterPro" id="IPR036390">
    <property type="entry name" value="WH_DNA-bd_sf"/>
</dbReference>
<organism evidence="2 3">
    <name type="scientific">Halocatena pleomorpha</name>
    <dbReference type="NCBI Taxonomy" id="1785090"/>
    <lineage>
        <taxon>Archaea</taxon>
        <taxon>Methanobacteriati</taxon>
        <taxon>Methanobacteriota</taxon>
        <taxon>Stenosarchaea group</taxon>
        <taxon>Halobacteria</taxon>
        <taxon>Halobacteriales</taxon>
        <taxon>Natronomonadaceae</taxon>
        <taxon>Halocatena</taxon>
    </lineage>
</organism>
<dbReference type="CDD" id="cd00090">
    <property type="entry name" value="HTH_ARSR"/>
    <property type="match status" value="2"/>
</dbReference>
<dbReference type="Proteomes" id="UP000282322">
    <property type="component" value="Unassembled WGS sequence"/>
</dbReference>
<dbReference type="SUPFAM" id="SSF46785">
    <property type="entry name" value="Winged helix' DNA-binding domain"/>
    <property type="match status" value="2"/>
</dbReference>
<dbReference type="InterPro" id="IPR001845">
    <property type="entry name" value="HTH_ArsR_DNA-bd_dom"/>
</dbReference>
<keyword evidence="3" id="KW-1185">Reference proteome</keyword>
<dbReference type="PANTHER" id="PTHR36216:SF1">
    <property type="entry name" value="HTH ARSR-TYPE DOMAIN-CONTAINING PROTEIN"/>
    <property type="match status" value="1"/>
</dbReference>
<dbReference type="EMBL" id="RRCH01000034">
    <property type="protein sequence ID" value="RRJ28633.1"/>
    <property type="molecule type" value="Genomic_DNA"/>
</dbReference>
<proteinExistence type="predicted"/>
<protein>
    <submittedName>
        <fullName evidence="2">ArsR family transcriptional regulator</fullName>
    </submittedName>
</protein>
<sequence>MVMIGMKSVTVSRITVMALILLLVFGSSGVAFASIAPAQDDDTTERVVSCSIPAIDIDHLGPKATATADQFESVIDHPSTTLADQLSRDGTTVPPLWTVLLRYSRHDDSDPLENEVRSRVYDVIEQSPGTYISEVSEQVSATRSTVRYHVRILEEEGLIVGDADGGKHRFYPVGSDDPALEAAMNDNATARVLDSISRLEPAAVSVLADDLDRAPGTVSYHLDRLAEDGLIKQERAGNSVVTSLADGIRIDATPAETELTPTNAD</sequence>
<gene>
    <name evidence="2" type="ORF">EIK79_15195</name>
</gene>
<dbReference type="GO" id="GO:0003700">
    <property type="term" value="F:DNA-binding transcription factor activity"/>
    <property type="evidence" value="ECO:0007669"/>
    <property type="project" value="InterPro"/>
</dbReference>
<feature type="domain" description="HTH arsR-type" evidence="1">
    <location>
        <begin position="191"/>
        <end position="257"/>
    </location>
</feature>
<dbReference type="InterPro" id="IPR056504">
    <property type="entry name" value="HTH_HVO_0163_N"/>
</dbReference>
<dbReference type="Gene3D" id="1.10.10.10">
    <property type="entry name" value="Winged helix-like DNA-binding domain superfamily/Winged helix DNA-binding domain"/>
    <property type="match status" value="2"/>
</dbReference>